<reference evidence="1" key="2">
    <citation type="submission" date="2020-09" db="EMBL/GenBank/DDBJ databases">
        <authorList>
            <person name="Sun Q."/>
            <person name="Sedlacek I."/>
        </authorList>
    </citation>
    <scope>NUCLEOTIDE SEQUENCE</scope>
    <source>
        <strain evidence="1">CCM 7684</strain>
    </source>
</reference>
<evidence type="ECO:0000313" key="1">
    <source>
        <dbReference type="EMBL" id="GGE43536.1"/>
    </source>
</evidence>
<name>A0A8J3DUM7_9RHOB</name>
<dbReference type="RefSeq" id="WP_188409663.1">
    <property type="nucleotide sequence ID" value="NZ_BMCP01000002.1"/>
</dbReference>
<accession>A0A8J3DUM7</accession>
<evidence type="ECO:0000313" key="2">
    <source>
        <dbReference type="Proteomes" id="UP000602745"/>
    </source>
</evidence>
<dbReference type="EMBL" id="BMCP01000002">
    <property type="protein sequence ID" value="GGE43536.1"/>
    <property type="molecule type" value="Genomic_DNA"/>
</dbReference>
<keyword evidence="2" id="KW-1185">Reference proteome</keyword>
<protein>
    <submittedName>
        <fullName evidence="1">Uncharacterized protein</fullName>
    </submittedName>
</protein>
<organism evidence="1 2">
    <name type="scientific">Agaricicola taiwanensis</name>
    <dbReference type="NCBI Taxonomy" id="591372"/>
    <lineage>
        <taxon>Bacteria</taxon>
        <taxon>Pseudomonadati</taxon>
        <taxon>Pseudomonadota</taxon>
        <taxon>Alphaproteobacteria</taxon>
        <taxon>Rhodobacterales</taxon>
        <taxon>Paracoccaceae</taxon>
        <taxon>Agaricicola</taxon>
    </lineage>
</organism>
<comment type="caution">
    <text evidence="1">The sequence shown here is derived from an EMBL/GenBank/DDBJ whole genome shotgun (WGS) entry which is preliminary data.</text>
</comment>
<proteinExistence type="predicted"/>
<reference evidence="1" key="1">
    <citation type="journal article" date="2014" name="Int. J. Syst. Evol. Microbiol.">
        <title>Complete genome sequence of Corynebacterium casei LMG S-19264T (=DSM 44701T), isolated from a smear-ripened cheese.</title>
        <authorList>
            <consortium name="US DOE Joint Genome Institute (JGI-PGF)"/>
            <person name="Walter F."/>
            <person name="Albersmeier A."/>
            <person name="Kalinowski J."/>
            <person name="Ruckert C."/>
        </authorList>
    </citation>
    <scope>NUCLEOTIDE SEQUENCE</scope>
    <source>
        <strain evidence="1">CCM 7684</strain>
    </source>
</reference>
<dbReference type="AlphaFoldDB" id="A0A8J3DUM7"/>
<gene>
    <name evidence="1" type="ORF">GCM10007276_20930</name>
</gene>
<sequence>MRVRTIASLNGTAARFANGLVTLPNGHEFPPPQLLQNDTVGTVAKFLKLDDEALKQVLGGFGSAVSLASGMVGVGGAVFGAMELYEKFFGGGGEIKQVLKALDQIQAKLDGLYTYFELRELEQQRRARDRWNGVCARAESTLNTVRRSRSSADLEALTQELKNLHDILLEMLSVDKIPYNRNTYTSVDAAAGQWVDAARPPWLRRADKGEIKLVTNLADRIWDAGWFLAVLGRALILFPIVMRMVEPGARSTEWERGLVVNLRQHLATFLANWENSIIVSDPAAWINPGGRMSSPFERAPVFIAVGAVDPTSGISMLDLGWGLGQMKIESGFDWSISASGVPDWTRVLNPDEALHAAIVRQSALHFELKKACGIYKLAELERTLGEYLSHFEGSDFVVLPDAKFKLLSPIERGDSGVRPQITDGLARYFRPRRDYAGTRFYQETEKRIVFDIARRADRSQIQLGYRLKIGGMVIDLVEFTAAPAIGTPVEIFPEQTIQRSLSGPLEVFDCFQAAAMSAAQEDTFEQEGSVAGVPRAFVNGRPGDVALDLQIKLSFDPFGASPNAAGRVELAIANRSPREFPGAIALDVQVLEKRYRFDSLSDQIGHVEWGVADQLTVHMVPSFVIIDRDFFEDLDAAFHAMLRDIKGLQDRFTLQDLIDQGIPIGPEPEPDPRWRAIWFDRSAQWATNFMHAAERAFPVEFAQELARRQVPTL</sequence>
<dbReference type="Proteomes" id="UP000602745">
    <property type="component" value="Unassembled WGS sequence"/>
</dbReference>